<feature type="domain" description="RagB/SusD" evidence="7">
    <location>
        <begin position="287"/>
        <end position="596"/>
    </location>
</feature>
<name>A0ABW3Q7W4_9BACT</name>
<feature type="signal peptide" evidence="6">
    <location>
        <begin position="1"/>
        <end position="24"/>
    </location>
</feature>
<comment type="similarity">
    <text evidence="2">Belongs to the SusD family.</text>
</comment>
<evidence type="ECO:0000256" key="1">
    <source>
        <dbReference type="ARBA" id="ARBA00004442"/>
    </source>
</evidence>
<dbReference type="Pfam" id="PF14322">
    <property type="entry name" value="SusD-like_3"/>
    <property type="match status" value="1"/>
</dbReference>
<dbReference type="InterPro" id="IPR033985">
    <property type="entry name" value="SusD-like_N"/>
</dbReference>
<protein>
    <submittedName>
        <fullName evidence="9">RagB/SusD family nutrient uptake outer membrane protein</fullName>
    </submittedName>
</protein>
<dbReference type="Gene3D" id="1.25.40.390">
    <property type="match status" value="1"/>
</dbReference>
<keyword evidence="10" id="KW-1185">Reference proteome</keyword>
<feature type="domain" description="SusD-like N-terminal" evidence="8">
    <location>
        <begin position="27"/>
        <end position="232"/>
    </location>
</feature>
<keyword evidence="5" id="KW-0998">Cell outer membrane</keyword>
<organism evidence="9 10">
    <name type="scientific">Larkinella insperata</name>
    <dbReference type="NCBI Taxonomy" id="332158"/>
    <lineage>
        <taxon>Bacteria</taxon>
        <taxon>Pseudomonadati</taxon>
        <taxon>Bacteroidota</taxon>
        <taxon>Cytophagia</taxon>
        <taxon>Cytophagales</taxon>
        <taxon>Spirosomataceae</taxon>
        <taxon>Larkinella</taxon>
    </lineage>
</organism>
<dbReference type="RefSeq" id="WP_379884765.1">
    <property type="nucleotide sequence ID" value="NZ_JBHTLP010000018.1"/>
</dbReference>
<dbReference type="InterPro" id="IPR012944">
    <property type="entry name" value="SusD_RagB_dom"/>
</dbReference>
<evidence type="ECO:0000256" key="6">
    <source>
        <dbReference type="SAM" id="SignalP"/>
    </source>
</evidence>
<evidence type="ECO:0000313" key="10">
    <source>
        <dbReference type="Proteomes" id="UP001597116"/>
    </source>
</evidence>
<keyword evidence="4" id="KW-0472">Membrane</keyword>
<evidence type="ECO:0000256" key="2">
    <source>
        <dbReference type="ARBA" id="ARBA00006275"/>
    </source>
</evidence>
<sequence>MKRAYHKLLMAACLLSLVSFNACQDSYLDVEPKGNLNETALATKAGVNGLLIGAYSLLDGVGGPGTFFLTGVANAIVGSMAADDSHKGGTYGAQQDINLIENHSLDPSNGIINEKWRVYYAGIQRANDALRVLEKVPAGELTEQEITQIRAEAVFIRAVQHLEAAKMWRNIPYLDETVSFASNNYYVDNTTPVWPKIEADLNYAAGKLTPTKSEVGRANSWAAKAFLAKAYMFQRKFTEAKPLLKDLIDNGVTASGRKYALVALFANTWLASAKNSSESVFAVQSSVNDGAVGYNGNAGEALNTPTIRNGGTNQPSFSLVNSFKTDSITGLPLLETFNDTDMKHDLGLTVNEPFTPYAGTVDPRLDHTVGRRGIPYLDWGLHGRQWIIAQNEGGPFSAKKTWFNKADLAKYSELIDGWADATANNYTMIRFADVLLWAAEVEVEIGSLAEAERLVNLVRARAANREGWVKTYVDNNEPSKGFTNTPAANYKIGLYTGQFTAKGKEFARESVRFERKLELAMEGHRFFDLQRYDNGTGYMADVLNAYIKHETTTYDYQILKGARFIKGKHELYPIPLAQIDLSMQNGQATLKQNPNY</sequence>
<gene>
    <name evidence="9" type="ORF">ACFQ4C_21675</name>
</gene>
<evidence type="ECO:0000259" key="8">
    <source>
        <dbReference type="Pfam" id="PF14322"/>
    </source>
</evidence>
<dbReference type="EMBL" id="JBHTLP010000018">
    <property type="protein sequence ID" value="MFD1143753.1"/>
    <property type="molecule type" value="Genomic_DNA"/>
</dbReference>
<dbReference type="Proteomes" id="UP001597116">
    <property type="component" value="Unassembled WGS sequence"/>
</dbReference>
<dbReference type="SUPFAM" id="SSF48452">
    <property type="entry name" value="TPR-like"/>
    <property type="match status" value="1"/>
</dbReference>
<comment type="caution">
    <text evidence="9">The sequence shown here is derived from an EMBL/GenBank/DDBJ whole genome shotgun (WGS) entry which is preliminary data.</text>
</comment>
<evidence type="ECO:0000313" key="9">
    <source>
        <dbReference type="EMBL" id="MFD1143753.1"/>
    </source>
</evidence>
<comment type="subcellular location">
    <subcellularLocation>
        <location evidence="1">Cell outer membrane</location>
    </subcellularLocation>
</comment>
<keyword evidence="3 6" id="KW-0732">Signal</keyword>
<evidence type="ECO:0000256" key="5">
    <source>
        <dbReference type="ARBA" id="ARBA00023237"/>
    </source>
</evidence>
<evidence type="ECO:0000256" key="4">
    <source>
        <dbReference type="ARBA" id="ARBA00023136"/>
    </source>
</evidence>
<accession>A0ABW3Q7W4</accession>
<evidence type="ECO:0000259" key="7">
    <source>
        <dbReference type="Pfam" id="PF07980"/>
    </source>
</evidence>
<dbReference type="InterPro" id="IPR011990">
    <property type="entry name" value="TPR-like_helical_dom_sf"/>
</dbReference>
<dbReference type="Pfam" id="PF07980">
    <property type="entry name" value="SusD_RagB"/>
    <property type="match status" value="1"/>
</dbReference>
<proteinExistence type="inferred from homology"/>
<reference evidence="10" key="1">
    <citation type="journal article" date="2019" name="Int. J. Syst. Evol. Microbiol.">
        <title>The Global Catalogue of Microorganisms (GCM) 10K type strain sequencing project: providing services to taxonomists for standard genome sequencing and annotation.</title>
        <authorList>
            <consortium name="The Broad Institute Genomics Platform"/>
            <consortium name="The Broad Institute Genome Sequencing Center for Infectious Disease"/>
            <person name="Wu L."/>
            <person name="Ma J."/>
        </authorList>
    </citation>
    <scope>NUCLEOTIDE SEQUENCE [LARGE SCALE GENOMIC DNA]</scope>
    <source>
        <strain evidence="10">CCUG 55608</strain>
    </source>
</reference>
<feature type="chain" id="PRO_5046047143" evidence="6">
    <location>
        <begin position="25"/>
        <end position="596"/>
    </location>
</feature>
<evidence type="ECO:0000256" key="3">
    <source>
        <dbReference type="ARBA" id="ARBA00022729"/>
    </source>
</evidence>